<feature type="compositionally biased region" description="Basic and acidic residues" evidence="4">
    <location>
        <begin position="211"/>
        <end position="222"/>
    </location>
</feature>
<evidence type="ECO:0000256" key="1">
    <source>
        <dbReference type="ARBA" id="ARBA00004123"/>
    </source>
</evidence>
<evidence type="ECO:0000256" key="3">
    <source>
        <dbReference type="ARBA" id="ARBA00023242"/>
    </source>
</evidence>
<evidence type="ECO:0000313" key="6">
    <source>
        <dbReference type="Proteomes" id="UP001595075"/>
    </source>
</evidence>
<keyword evidence="3" id="KW-0539">Nucleus</keyword>
<dbReference type="Proteomes" id="UP001595075">
    <property type="component" value="Unassembled WGS sequence"/>
</dbReference>
<dbReference type="Pfam" id="PF08424">
    <property type="entry name" value="NRDE-2"/>
    <property type="match status" value="1"/>
</dbReference>
<comment type="similarity">
    <text evidence="2">Belongs to the NRDE2 family.</text>
</comment>
<feature type="compositionally biased region" description="Basic and acidic residues" evidence="4">
    <location>
        <begin position="24"/>
        <end position="48"/>
    </location>
</feature>
<organism evidence="5 6">
    <name type="scientific">Oculimacula yallundae</name>
    <dbReference type="NCBI Taxonomy" id="86028"/>
    <lineage>
        <taxon>Eukaryota</taxon>
        <taxon>Fungi</taxon>
        <taxon>Dikarya</taxon>
        <taxon>Ascomycota</taxon>
        <taxon>Pezizomycotina</taxon>
        <taxon>Leotiomycetes</taxon>
        <taxon>Helotiales</taxon>
        <taxon>Ploettnerulaceae</taxon>
        <taxon>Oculimacula</taxon>
    </lineage>
</organism>
<reference evidence="5 6" key="1">
    <citation type="journal article" date="2024" name="Commun. Biol.">
        <title>Comparative genomic analysis of thermophilic fungi reveals convergent evolutionary adaptations and gene losses.</title>
        <authorList>
            <person name="Steindorff A.S."/>
            <person name="Aguilar-Pontes M.V."/>
            <person name="Robinson A.J."/>
            <person name="Andreopoulos B."/>
            <person name="LaButti K."/>
            <person name="Kuo A."/>
            <person name="Mondo S."/>
            <person name="Riley R."/>
            <person name="Otillar R."/>
            <person name="Haridas S."/>
            <person name="Lipzen A."/>
            <person name="Grimwood J."/>
            <person name="Schmutz J."/>
            <person name="Clum A."/>
            <person name="Reid I.D."/>
            <person name="Moisan M.C."/>
            <person name="Butler G."/>
            <person name="Nguyen T.T.M."/>
            <person name="Dewar K."/>
            <person name="Conant G."/>
            <person name="Drula E."/>
            <person name="Henrissat B."/>
            <person name="Hansel C."/>
            <person name="Singer S."/>
            <person name="Hutchinson M.I."/>
            <person name="de Vries R.P."/>
            <person name="Natvig D.O."/>
            <person name="Powell A.J."/>
            <person name="Tsang A."/>
            <person name="Grigoriev I.V."/>
        </authorList>
    </citation>
    <scope>NUCLEOTIDE SEQUENCE [LARGE SCALE GENOMIC DNA]</scope>
    <source>
        <strain evidence="5 6">CBS 494.80</strain>
    </source>
</reference>
<proteinExistence type="inferred from homology"/>
<evidence type="ECO:0000256" key="2">
    <source>
        <dbReference type="ARBA" id="ARBA00009265"/>
    </source>
</evidence>
<comment type="caution">
    <text evidence="5">The sequence shown here is derived from an EMBL/GenBank/DDBJ whole genome shotgun (WGS) entry which is preliminary data.</text>
</comment>
<dbReference type="PANTHER" id="PTHR13471:SF0">
    <property type="entry name" value="NUCLEAR EXOSOME REGULATOR NRDE2"/>
    <property type="match status" value="1"/>
</dbReference>
<sequence length="1133" mass="128382">MSAPKANVPKFGSFKPKVAAPTSEPEKAKGEPRKDDKERSHGRHEKEERRRHHRRHRSKSKERIPTSLDVEPSIVTTLESPSTSSSEFFVVDRKGDVKNLVYGSVHRYSVPPFYRHGSGYVLGASKDLRIDRNHDDSKGVVLHYWRVPKSREKYVFSRIEKERPRLLKIRPEVLAETSTTLDSDFVPLEGPRGKKRKRNGGIDSSDDEEERDYRSIYTKPKDNNQPPDEDLQYATESDSSGSDAGRNIKIDSSIRQKNVELSRKVDQFPQSITAWLELIDHQDILMKAGDDRRRITSAETKSTAEIKIHMYEKALEKVQSLEDREKLLLGLMSEGTKIWEVKAQSDRWEQISKDNIDSLLLWKNYLNFKQSTFATFRYEELREVFLRRIRLLLESAETSTGDTRSALYQQFVYVLLRLTLFIREAGYTELAVAIWQGLLELNFNAPEQTLTKSASLDSFKDFWESEVPRIGEEGSLGWRSFVANNTDIEIPDTMTDEVDDSLNNANIFATWSAAERIRMKCSQNPARTMDEVVEDDPYRVIMFTDIEDFLIQLPLEVEDLRNSCVEAFLLFCRLPPMATPQSLSRKWANDSFVRNELLESSTAWIHAEYFSKRQNNDPEMNMPSFLHNPFPNCVSTPELLFGKTFAGIDYFGRPSSQDSGFQARYSGGNGPLSISWIRITLKQLVQAHFTEDLAEYFLAFEFHHSPTTIKKIAKGLLKQHPSSLRLYNAYAMIEWSRCNKDIANGVFSAALAMNSNSSMATNESEGHSKDAIILWRNWAWLHLEATDNATALRHLLSIPDGKPDPSITPTPMILMRARQHLLSTRDFLSSKSDFNRAVLYTECLALLTYLTAPSTSEPQSPAQGSILPALEIYQTFSNTLLSRAGAKQTTTGAKTNTDTNTTISIHQSLARLLIHHISSGPFRPSLIRSVLTPLLTTPSPSTNNTLLLTLYTRTETHLALSQRVRTLLLTQTLSAQNDTLTSRLFSIKYELETGTVHSARAAFEHAVNSETGRGSAGLWKMYLLFCVFGFRGSGAERQREGAQARKAAKDVWYRALRACPWAKELYVLGMEVLGGAEGEDDGAGGGVGYEELRGTWRVMAEKELRVHVDLEDAFEEIGEVAKSGGRKKIAYRQ</sequence>
<keyword evidence="6" id="KW-1185">Reference proteome</keyword>
<feature type="region of interest" description="Disordered" evidence="4">
    <location>
        <begin position="184"/>
        <end position="249"/>
    </location>
</feature>
<evidence type="ECO:0000256" key="4">
    <source>
        <dbReference type="SAM" id="MobiDB-lite"/>
    </source>
</evidence>
<evidence type="ECO:0000313" key="5">
    <source>
        <dbReference type="EMBL" id="KAL2074595.1"/>
    </source>
</evidence>
<dbReference type="PANTHER" id="PTHR13471">
    <property type="entry name" value="TETRATRICOPEPTIDE-LIKE HELICAL"/>
    <property type="match status" value="1"/>
</dbReference>
<gene>
    <name evidence="5" type="ORF">VTL71DRAFT_8373</name>
</gene>
<dbReference type="EMBL" id="JAZHXI010000002">
    <property type="protein sequence ID" value="KAL2074595.1"/>
    <property type="molecule type" value="Genomic_DNA"/>
</dbReference>
<protein>
    <recommendedName>
        <fullName evidence="7">DUF1740-domain-containing protein</fullName>
    </recommendedName>
</protein>
<accession>A0ABR4CXH9</accession>
<dbReference type="InterPro" id="IPR013633">
    <property type="entry name" value="NRDE-2"/>
</dbReference>
<feature type="compositionally biased region" description="Basic residues" evidence="4">
    <location>
        <begin position="49"/>
        <end position="60"/>
    </location>
</feature>
<feature type="region of interest" description="Disordered" evidence="4">
    <location>
        <begin position="1"/>
        <end position="72"/>
    </location>
</feature>
<evidence type="ECO:0008006" key="7">
    <source>
        <dbReference type="Google" id="ProtNLM"/>
    </source>
</evidence>
<comment type="subcellular location">
    <subcellularLocation>
        <location evidence="1">Nucleus</location>
    </subcellularLocation>
</comment>
<name>A0ABR4CXH9_9HELO</name>